<dbReference type="OrthoDB" id="4203871at2759"/>
<dbReference type="SUPFAM" id="SSF103473">
    <property type="entry name" value="MFS general substrate transporter"/>
    <property type="match status" value="1"/>
</dbReference>
<dbReference type="PANTHER" id="PTHR43791:SF65">
    <property type="entry name" value="MAJOR FACILITATOR SUPERFAMILY (MFS) PROFILE DOMAIN-CONTAINING PROTEIN-RELATED"/>
    <property type="match status" value="1"/>
</dbReference>
<evidence type="ECO:0000313" key="9">
    <source>
        <dbReference type="Proteomes" id="UP000223968"/>
    </source>
</evidence>
<dbReference type="PANTHER" id="PTHR43791">
    <property type="entry name" value="PERMEASE-RELATED"/>
    <property type="match status" value="1"/>
</dbReference>
<organism evidence="8 9">
    <name type="scientific">Helicocarpus griseus UAMH5409</name>
    <dbReference type="NCBI Taxonomy" id="1447875"/>
    <lineage>
        <taxon>Eukaryota</taxon>
        <taxon>Fungi</taxon>
        <taxon>Dikarya</taxon>
        <taxon>Ascomycota</taxon>
        <taxon>Pezizomycotina</taxon>
        <taxon>Eurotiomycetes</taxon>
        <taxon>Eurotiomycetidae</taxon>
        <taxon>Onygenales</taxon>
        <taxon>Ajellomycetaceae</taxon>
        <taxon>Helicocarpus</taxon>
    </lineage>
</organism>
<comment type="subcellular location">
    <subcellularLocation>
        <location evidence="1">Membrane</location>
        <topology evidence="1">Multi-pass membrane protein</topology>
    </subcellularLocation>
</comment>
<evidence type="ECO:0000256" key="6">
    <source>
        <dbReference type="SAM" id="MobiDB-lite"/>
    </source>
</evidence>
<feature type="transmembrane region" description="Helical" evidence="7">
    <location>
        <begin position="362"/>
        <end position="386"/>
    </location>
</feature>
<feature type="transmembrane region" description="Helical" evidence="7">
    <location>
        <begin position="398"/>
        <end position="418"/>
    </location>
</feature>
<keyword evidence="5 7" id="KW-0472">Membrane</keyword>
<feature type="transmembrane region" description="Helical" evidence="7">
    <location>
        <begin position="217"/>
        <end position="237"/>
    </location>
</feature>
<dbReference type="FunFam" id="1.20.1250.20:FF:000106">
    <property type="entry name" value="MFS transporter, putative"/>
    <property type="match status" value="1"/>
</dbReference>
<keyword evidence="4 7" id="KW-1133">Transmembrane helix</keyword>
<evidence type="ECO:0000256" key="5">
    <source>
        <dbReference type="ARBA" id="ARBA00023136"/>
    </source>
</evidence>
<dbReference type="InterPro" id="IPR011701">
    <property type="entry name" value="MFS"/>
</dbReference>
<dbReference type="Proteomes" id="UP000223968">
    <property type="component" value="Unassembled WGS sequence"/>
</dbReference>
<dbReference type="GO" id="GO:0016020">
    <property type="term" value="C:membrane"/>
    <property type="evidence" value="ECO:0007669"/>
    <property type="project" value="UniProtKB-SubCell"/>
</dbReference>
<evidence type="ECO:0000256" key="3">
    <source>
        <dbReference type="ARBA" id="ARBA00022692"/>
    </source>
</evidence>
<feature type="transmembrane region" description="Helical" evidence="7">
    <location>
        <begin position="424"/>
        <end position="446"/>
    </location>
</feature>
<evidence type="ECO:0000256" key="2">
    <source>
        <dbReference type="ARBA" id="ARBA00022448"/>
    </source>
</evidence>
<sequence>MVTVYAQKERIAGMSSSEEDVSSKPGAQQKSVFVQNTRASSQDDLGLSSDPDAGRRFWFQRTKAYDPDAIATQPSVYDDPETAKQYRPRDDWENLHRLDPSARWTWGEEKKVVRKVDLKIMIWACVMFMALEIDRSNLQQALADNFLDDLHLTTDDYNMGMTIFRLSFLCAELPSQLVSKWVGPDRWIPAQMVLWSIVGASQFFLSGRKSFLACRSLLAILQGGFIPDMILYMSYFYKHHELTVRLGYWWTAMSTADVLSGFLAFGILRLRGLTGTAGWRWLFLIEGLFTMIFGFLSFGLMPASPTQTANWFRGKKGWFTEREETIMVNRVIRDDPSKGSMHNREPITPKLLLQSLGDYDLWPLYILGLTFQTPMITPAMYLTLTLRKLGFDTFKTNLLAIPQSVIHMITMITVSYTAEVFQSLAIPAVVGQIWSLPFLIFIYIVDINKINKWVVWAIMTLLLSYPNAHAIQVGWNSRNSNAVRTRTVSAAVYNMFVQASTMIAANIYREADAPRYRVGNRVLVSLCVVNMFIYAFTKAYYVLRNRQKERKWNALSEQEKIDYVANTKDEGNKRLDFRFAH</sequence>
<reference evidence="8 9" key="1">
    <citation type="submission" date="2017-10" db="EMBL/GenBank/DDBJ databases">
        <title>Comparative genomics in systemic dimorphic fungi from Ajellomycetaceae.</title>
        <authorList>
            <person name="Munoz J.F."/>
            <person name="Mcewen J.G."/>
            <person name="Clay O.K."/>
            <person name="Cuomo C.A."/>
        </authorList>
    </citation>
    <scope>NUCLEOTIDE SEQUENCE [LARGE SCALE GENOMIC DNA]</scope>
    <source>
        <strain evidence="8 9">UAMH5409</strain>
    </source>
</reference>
<evidence type="ECO:0000256" key="1">
    <source>
        <dbReference type="ARBA" id="ARBA00004141"/>
    </source>
</evidence>
<dbReference type="AlphaFoldDB" id="A0A2B7XY82"/>
<feature type="region of interest" description="Disordered" evidence="6">
    <location>
        <begin position="8"/>
        <end position="52"/>
    </location>
</feature>
<comment type="caution">
    <text evidence="8">The sequence shown here is derived from an EMBL/GenBank/DDBJ whole genome shotgun (WGS) entry which is preliminary data.</text>
</comment>
<name>A0A2B7XY82_9EURO</name>
<keyword evidence="9" id="KW-1185">Reference proteome</keyword>
<dbReference type="EMBL" id="PDNB01000044">
    <property type="protein sequence ID" value="PGH13582.1"/>
    <property type="molecule type" value="Genomic_DNA"/>
</dbReference>
<dbReference type="STRING" id="1447875.A0A2B7XY82"/>
<evidence type="ECO:0000256" key="4">
    <source>
        <dbReference type="ARBA" id="ARBA00022989"/>
    </source>
</evidence>
<evidence type="ECO:0008006" key="10">
    <source>
        <dbReference type="Google" id="ProtNLM"/>
    </source>
</evidence>
<dbReference type="GO" id="GO:0022857">
    <property type="term" value="F:transmembrane transporter activity"/>
    <property type="evidence" value="ECO:0007669"/>
    <property type="project" value="InterPro"/>
</dbReference>
<proteinExistence type="predicted"/>
<feature type="compositionally biased region" description="Polar residues" evidence="6">
    <location>
        <begin position="25"/>
        <end position="43"/>
    </location>
</feature>
<dbReference type="Pfam" id="PF07690">
    <property type="entry name" value="MFS_1"/>
    <property type="match status" value="1"/>
</dbReference>
<feature type="transmembrane region" description="Helical" evidence="7">
    <location>
        <begin position="249"/>
        <end position="270"/>
    </location>
</feature>
<keyword evidence="3 7" id="KW-0812">Transmembrane</keyword>
<dbReference type="InterPro" id="IPR036259">
    <property type="entry name" value="MFS_trans_sf"/>
</dbReference>
<evidence type="ECO:0000313" key="8">
    <source>
        <dbReference type="EMBL" id="PGH13582.1"/>
    </source>
</evidence>
<gene>
    <name evidence="8" type="ORF">AJ79_03575</name>
</gene>
<protein>
    <recommendedName>
        <fullName evidence="10">Major facilitator superfamily (MFS) profile domain-containing protein</fullName>
    </recommendedName>
</protein>
<keyword evidence="2" id="KW-0813">Transport</keyword>
<feature type="transmembrane region" description="Helical" evidence="7">
    <location>
        <begin position="522"/>
        <end position="543"/>
    </location>
</feature>
<accession>A0A2B7XY82</accession>
<dbReference type="Gene3D" id="1.20.1250.20">
    <property type="entry name" value="MFS general substrate transporter like domains"/>
    <property type="match status" value="1"/>
</dbReference>
<feature type="transmembrane region" description="Helical" evidence="7">
    <location>
        <begin position="282"/>
        <end position="301"/>
    </location>
</feature>
<evidence type="ECO:0000256" key="7">
    <source>
        <dbReference type="SAM" id="Phobius"/>
    </source>
</evidence>